<organism evidence="2">
    <name type="scientific">Pseudogymnoascus destructans</name>
    <dbReference type="NCBI Taxonomy" id="655981"/>
    <lineage>
        <taxon>Eukaryota</taxon>
        <taxon>Fungi</taxon>
        <taxon>Dikarya</taxon>
        <taxon>Ascomycota</taxon>
        <taxon>Pezizomycotina</taxon>
        <taxon>Leotiomycetes</taxon>
        <taxon>Thelebolales</taxon>
        <taxon>Thelebolaceae</taxon>
        <taxon>Pseudogymnoascus</taxon>
    </lineage>
</organism>
<feature type="region of interest" description="Disordered" evidence="1">
    <location>
        <begin position="10"/>
        <end position="31"/>
    </location>
</feature>
<reference evidence="2" key="1">
    <citation type="submission" date="2016-03" db="EMBL/GenBank/DDBJ databases">
        <title>Updated assembly of Pseudogymnoascus destructans, the fungus causing white-nose syndrome of bats.</title>
        <authorList>
            <person name="Palmer J.M."/>
            <person name="Drees K.P."/>
            <person name="Foster J.T."/>
            <person name="Lindner D.L."/>
        </authorList>
    </citation>
    <scope>NUCLEOTIDE SEQUENCE [LARGE SCALE GENOMIC DNA]</scope>
    <source>
        <strain evidence="2">20631-21</strain>
    </source>
</reference>
<feature type="compositionally biased region" description="Pro residues" evidence="1">
    <location>
        <begin position="106"/>
        <end position="115"/>
    </location>
</feature>
<proteinExistence type="predicted"/>
<accession>A0A177AE50</accession>
<sequence>MTLFAWKPINTASPPRTMAGHLDRRPNSPPQLSAIRLRLPASAALTLHATSPPPGLPTDLTYDAAIAALMEDLPTLPSSDDEETLCRHSRTPLSPPPSLQLRVGVPSPPPLPSTAPRPLTLLPRWLSGARRHSRRPPQLSRAGRICTL</sequence>
<gene>
    <name evidence="2" type="ORF">VC83_03260</name>
</gene>
<evidence type="ECO:0000256" key="1">
    <source>
        <dbReference type="SAM" id="MobiDB-lite"/>
    </source>
</evidence>
<dbReference type="Proteomes" id="UP000077154">
    <property type="component" value="Unassembled WGS sequence"/>
</dbReference>
<feature type="region of interest" description="Disordered" evidence="1">
    <location>
        <begin position="74"/>
        <end position="148"/>
    </location>
</feature>
<evidence type="ECO:0000313" key="2">
    <source>
        <dbReference type="EMBL" id="OAF60385.1"/>
    </source>
</evidence>
<dbReference type="RefSeq" id="XP_024325666.1">
    <property type="nucleotide sequence ID" value="XM_024466908.1"/>
</dbReference>
<name>A0A177AE50_9PEZI</name>
<dbReference type="EMBL" id="KV441391">
    <property type="protein sequence ID" value="OAF60385.1"/>
    <property type="molecule type" value="Genomic_DNA"/>
</dbReference>
<dbReference type="VEuPathDB" id="FungiDB:GMDG_07795"/>
<protein>
    <submittedName>
        <fullName evidence="2">Uncharacterized protein</fullName>
    </submittedName>
</protein>
<dbReference type="AlphaFoldDB" id="A0A177AE50"/>
<dbReference type="GeneID" id="36286337"/>